<dbReference type="InterPro" id="IPR047647">
    <property type="entry name" value="ISAs1_transpos"/>
</dbReference>
<dbReference type="Proteomes" id="UP000823964">
    <property type="component" value="Unassembled WGS sequence"/>
</dbReference>
<dbReference type="PANTHER" id="PTHR30298">
    <property type="entry name" value="H REPEAT-ASSOCIATED PREDICTED TRANSPOSASE"/>
    <property type="match status" value="1"/>
</dbReference>
<sequence>MEAHYQEWIADYIKLKAGDVFSIDGKTTRGAGDRGDEGYVHMVSACESESGISLGQIKVDEKSNEITAVPKLLDMLDVKGCTITMDAMGCQKSIAEKIVEKKAYYLLAVKENQHGLLEGIKETELLSKPSCKRYDKKTGSETIEKRYHITNMPRGRAASIAYAIRSHWSVENKLHWALDATLGEDRSSKKRCNAAENFSRLMRVVLFLLRRDKKRRIPGCDKSLQRKRKTAGWDENVLERLLFAPPPDENAQ</sequence>
<gene>
    <name evidence="2" type="ORF">H9862_08120</name>
</gene>
<evidence type="ECO:0000259" key="1">
    <source>
        <dbReference type="Pfam" id="PF01609"/>
    </source>
</evidence>
<dbReference type="InterPro" id="IPR051698">
    <property type="entry name" value="Transposase_11-like"/>
</dbReference>
<accession>A0A9D1VCP5</accession>
<dbReference type="Pfam" id="PF01609">
    <property type="entry name" value="DDE_Tnp_1"/>
    <property type="match status" value="1"/>
</dbReference>
<evidence type="ECO:0000313" key="3">
    <source>
        <dbReference type="Proteomes" id="UP000823964"/>
    </source>
</evidence>
<dbReference type="AlphaFoldDB" id="A0A9D1VCP5"/>
<dbReference type="NCBIfam" id="NF033564">
    <property type="entry name" value="transpos_ISAs1"/>
    <property type="match status" value="1"/>
</dbReference>
<name>A0A9D1VCP5_9BACT</name>
<dbReference type="GO" id="GO:0004803">
    <property type="term" value="F:transposase activity"/>
    <property type="evidence" value="ECO:0007669"/>
    <property type="project" value="InterPro"/>
</dbReference>
<dbReference type="InterPro" id="IPR002559">
    <property type="entry name" value="Transposase_11"/>
</dbReference>
<comment type="caution">
    <text evidence="2">The sequence shown here is derived from an EMBL/GenBank/DDBJ whole genome shotgun (WGS) entry which is preliminary data.</text>
</comment>
<reference evidence="2" key="2">
    <citation type="submission" date="2021-04" db="EMBL/GenBank/DDBJ databases">
        <authorList>
            <person name="Gilroy R."/>
        </authorList>
    </citation>
    <scope>NUCLEOTIDE SEQUENCE</scope>
    <source>
        <strain evidence="2">14975</strain>
    </source>
</reference>
<organism evidence="2 3">
    <name type="scientific">Candidatus Akkermansia intestinigallinarum</name>
    <dbReference type="NCBI Taxonomy" id="2838431"/>
    <lineage>
        <taxon>Bacteria</taxon>
        <taxon>Pseudomonadati</taxon>
        <taxon>Verrucomicrobiota</taxon>
        <taxon>Verrucomicrobiia</taxon>
        <taxon>Verrucomicrobiales</taxon>
        <taxon>Akkermansiaceae</taxon>
        <taxon>Akkermansia</taxon>
    </lineage>
</organism>
<dbReference type="EMBL" id="DXFQ01000153">
    <property type="protein sequence ID" value="HIX20547.1"/>
    <property type="molecule type" value="Genomic_DNA"/>
</dbReference>
<reference evidence="2" key="1">
    <citation type="journal article" date="2021" name="PeerJ">
        <title>Extensive microbial diversity within the chicken gut microbiome revealed by metagenomics and culture.</title>
        <authorList>
            <person name="Gilroy R."/>
            <person name="Ravi A."/>
            <person name="Getino M."/>
            <person name="Pursley I."/>
            <person name="Horton D.L."/>
            <person name="Alikhan N.F."/>
            <person name="Baker D."/>
            <person name="Gharbi K."/>
            <person name="Hall N."/>
            <person name="Watson M."/>
            <person name="Adriaenssens E.M."/>
            <person name="Foster-Nyarko E."/>
            <person name="Jarju S."/>
            <person name="Secka A."/>
            <person name="Antonio M."/>
            <person name="Oren A."/>
            <person name="Chaudhuri R.R."/>
            <person name="La Ragione R."/>
            <person name="Hildebrand F."/>
            <person name="Pallen M.J."/>
        </authorList>
    </citation>
    <scope>NUCLEOTIDE SEQUENCE</scope>
    <source>
        <strain evidence="2">14975</strain>
    </source>
</reference>
<proteinExistence type="predicted"/>
<dbReference type="GO" id="GO:0003677">
    <property type="term" value="F:DNA binding"/>
    <property type="evidence" value="ECO:0007669"/>
    <property type="project" value="InterPro"/>
</dbReference>
<dbReference type="GO" id="GO:0006313">
    <property type="term" value="P:DNA transposition"/>
    <property type="evidence" value="ECO:0007669"/>
    <property type="project" value="InterPro"/>
</dbReference>
<protein>
    <submittedName>
        <fullName evidence="2">ISAs1 family transposase</fullName>
    </submittedName>
</protein>
<feature type="domain" description="Transposase IS4-like" evidence="1">
    <location>
        <begin position="19"/>
        <end position="201"/>
    </location>
</feature>
<evidence type="ECO:0000313" key="2">
    <source>
        <dbReference type="EMBL" id="HIX20547.1"/>
    </source>
</evidence>
<dbReference type="PANTHER" id="PTHR30298:SF0">
    <property type="entry name" value="PROTEIN YBFL-RELATED"/>
    <property type="match status" value="1"/>
</dbReference>